<evidence type="ECO:0000313" key="1">
    <source>
        <dbReference type="EMBL" id="KAK8938874.1"/>
    </source>
</evidence>
<dbReference type="AlphaFoldDB" id="A0AAP0G5R1"/>
<name>A0AAP0G5R1_9ASPA</name>
<comment type="caution">
    <text evidence="1">The sequence shown here is derived from an EMBL/GenBank/DDBJ whole genome shotgun (WGS) entry which is preliminary data.</text>
</comment>
<dbReference type="InterPro" id="IPR000933">
    <property type="entry name" value="Glyco_hydro_29"/>
</dbReference>
<dbReference type="GO" id="GO:0016139">
    <property type="term" value="P:glycoside catabolic process"/>
    <property type="evidence" value="ECO:0007669"/>
    <property type="project" value="TreeGrafter"/>
</dbReference>
<keyword evidence="2" id="KW-1185">Reference proteome</keyword>
<organism evidence="1 2">
    <name type="scientific">Platanthera zijinensis</name>
    <dbReference type="NCBI Taxonomy" id="2320716"/>
    <lineage>
        <taxon>Eukaryota</taxon>
        <taxon>Viridiplantae</taxon>
        <taxon>Streptophyta</taxon>
        <taxon>Embryophyta</taxon>
        <taxon>Tracheophyta</taxon>
        <taxon>Spermatophyta</taxon>
        <taxon>Magnoliopsida</taxon>
        <taxon>Liliopsida</taxon>
        <taxon>Asparagales</taxon>
        <taxon>Orchidaceae</taxon>
        <taxon>Orchidoideae</taxon>
        <taxon>Orchideae</taxon>
        <taxon>Orchidinae</taxon>
        <taxon>Platanthera</taxon>
    </lineage>
</organism>
<accession>A0AAP0G5R1</accession>
<gene>
    <name evidence="1" type="ORF">KSP39_PZI011633</name>
</gene>
<evidence type="ECO:0000313" key="2">
    <source>
        <dbReference type="Proteomes" id="UP001418222"/>
    </source>
</evidence>
<dbReference type="GO" id="GO:0004560">
    <property type="term" value="F:alpha-L-fucosidase activity"/>
    <property type="evidence" value="ECO:0007669"/>
    <property type="project" value="InterPro"/>
</dbReference>
<dbReference type="EMBL" id="JBBWWQ010000009">
    <property type="protein sequence ID" value="KAK8938874.1"/>
    <property type="molecule type" value="Genomic_DNA"/>
</dbReference>
<dbReference type="PANTHER" id="PTHR10030">
    <property type="entry name" value="ALPHA-L-FUCOSIDASE"/>
    <property type="match status" value="1"/>
</dbReference>
<dbReference type="GO" id="GO:0006004">
    <property type="term" value="P:fucose metabolic process"/>
    <property type="evidence" value="ECO:0007669"/>
    <property type="project" value="TreeGrafter"/>
</dbReference>
<dbReference type="InterPro" id="IPR008979">
    <property type="entry name" value="Galactose-bd-like_sf"/>
</dbReference>
<protein>
    <submittedName>
        <fullName evidence="1">Uncharacterized protein</fullName>
    </submittedName>
</protein>
<reference evidence="1 2" key="1">
    <citation type="journal article" date="2022" name="Nat. Plants">
        <title>Genomes of leafy and leafless Platanthera orchids illuminate the evolution of mycoheterotrophy.</title>
        <authorList>
            <person name="Li M.H."/>
            <person name="Liu K.W."/>
            <person name="Li Z."/>
            <person name="Lu H.C."/>
            <person name="Ye Q.L."/>
            <person name="Zhang D."/>
            <person name="Wang J.Y."/>
            <person name="Li Y.F."/>
            <person name="Zhong Z.M."/>
            <person name="Liu X."/>
            <person name="Yu X."/>
            <person name="Liu D.K."/>
            <person name="Tu X.D."/>
            <person name="Liu B."/>
            <person name="Hao Y."/>
            <person name="Liao X.Y."/>
            <person name="Jiang Y.T."/>
            <person name="Sun W.H."/>
            <person name="Chen J."/>
            <person name="Chen Y.Q."/>
            <person name="Ai Y."/>
            <person name="Zhai J.W."/>
            <person name="Wu S.S."/>
            <person name="Zhou Z."/>
            <person name="Hsiao Y.Y."/>
            <person name="Wu W.L."/>
            <person name="Chen Y.Y."/>
            <person name="Lin Y.F."/>
            <person name="Hsu J.L."/>
            <person name="Li C.Y."/>
            <person name="Wang Z.W."/>
            <person name="Zhao X."/>
            <person name="Zhong W.Y."/>
            <person name="Ma X.K."/>
            <person name="Ma L."/>
            <person name="Huang J."/>
            <person name="Chen G.Z."/>
            <person name="Huang M.Z."/>
            <person name="Huang L."/>
            <person name="Peng D.H."/>
            <person name="Luo Y.B."/>
            <person name="Zou S.Q."/>
            <person name="Chen S.P."/>
            <person name="Lan S."/>
            <person name="Tsai W.C."/>
            <person name="Van de Peer Y."/>
            <person name="Liu Z.J."/>
        </authorList>
    </citation>
    <scope>NUCLEOTIDE SEQUENCE [LARGE SCALE GENOMIC DNA]</scope>
    <source>
        <strain evidence="1">Lor287</strain>
    </source>
</reference>
<dbReference type="Proteomes" id="UP001418222">
    <property type="component" value="Unassembled WGS sequence"/>
</dbReference>
<proteinExistence type="predicted"/>
<sequence length="156" mass="17706">MASIQKPPFFSSFVGIQYVPASPSATLFVVKVSSERGGKWGAFTANNVADGEARTYWTPAKEEKKGGFWIELRGLNPRSKFNVVRIEEAIWMGKRIRRHMVYVDEHVVVRNGTTVGHKRLYRIRRPVAARRVRIRVLKSRGPPLLSALGLHFDPYG</sequence>
<dbReference type="SUPFAM" id="SSF49785">
    <property type="entry name" value="Galactose-binding domain-like"/>
    <property type="match status" value="1"/>
</dbReference>
<dbReference type="GO" id="GO:0005764">
    <property type="term" value="C:lysosome"/>
    <property type="evidence" value="ECO:0007669"/>
    <property type="project" value="TreeGrafter"/>
</dbReference>
<dbReference type="PANTHER" id="PTHR10030:SF37">
    <property type="entry name" value="ALPHA-L-FUCOSIDASE-RELATED"/>
    <property type="match status" value="1"/>
</dbReference>
<dbReference type="Gene3D" id="2.60.120.260">
    <property type="entry name" value="Galactose-binding domain-like"/>
    <property type="match status" value="1"/>
</dbReference>